<reference evidence="1 2" key="1">
    <citation type="submission" date="2017-09" db="EMBL/GenBank/DDBJ databases">
        <title>Depth-based differentiation of microbial function through sediment-hosted aquifers and enrichment of novel symbionts in the deep terrestrial subsurface.</title>
        <authorList>
            <person name="Probst A.J."/>
            <person name="Ladd B."/>
            <person name="Jarett J.K."/>
            <person name="Geller-Mcgrath D.E."/>
            <person name="Sieber C.M."/>
            <person name="Emerson J.B."/>
            <person name="Anantharaman K."/>
            <person name="Thomas B.C."/>
            <person name="Malmstrom R."/>
            <person name="Stieglmeier M."/>
            <person name="Klingl A."/>
            <person name="Woyke T."/>
            <person name="Ryan C.M."/>
            <person name="Banfield J.F."/>
        </authorList>
    </citation>
    <scope>NUCLEOTIDE SEQUENCE [LARGE SCALE GENOMIC DNA]</scope>
    <source>
        <strain evidence="1">CG23_combo_of_CG06-09_8_20_14_all_39_17</strain>
    </source>
</reference>
<protein>
    <submittedName>
        <fullName evidence="1">Uncharacterized protein</fullName>
    </submittedName>
</protein>
<name>A0A2G9YUG8_9BACT</name>
<dbReference type="Proteomes" id="UP000229976">
    <property type="component" value="Unassembled WGS sequence"/>
</dbReference>
<dbReference type="AlphaFoldDB" id="A0A2G9YUG8"/>
<organism evidence="1 2">
    <name type="scientific">Candidatus Nealsonbacteria bacterium CG23_combo_of_CG06-09_8_20_14_all_39_17</name>
    <dbReference type="NCBI Taxonomy" id="1974722"/>
    <lineage>
        <taxon>Bacteria</taxon>
        <taxon>Candidatus Nealsoniibacteriota</taxon>
    </lineage>
</organism>
<gene>
    <name evidence="1" type="ORF">COX37_01540</name>
</gene>
<sequence length="64" mass="7812">MANKISTIFNKLESLEKELQRLKVKAFFDLPKKKQKYIYPEKLIRGSIRNLRKTIWQERYAQKI</sequence>
<dbReference type="EMBL" id="PCRO01000020">
    <property type="protein sequence ID" value="PIP22886.1"/>
    <property type="molecule type" value="Genomic_DNA"/>
</dbReference>
<comment type="caution">
    <text evidence="1">The sequence shown here is derived from an EMBL/GenBank/DDBJ whole genome shotgun (WGS) entry which is preliminary data.</text>
</comment>
<proteinExistence type="predicted"/>
<evidence type="ECO:0000313" key="2">
    <source>
        <dbReference type="Proteomes" id="UP000229976"/>
    </source>
</evidence>
<accession>A0A2G9YUG8</accession>
<evidence type="ECO:0000313" key="1">
    <source>
        <dbReference type="EMBL" id="PIP22886.1"/>
    </source>
</evidence>